<evidence type="ECO:0000313" key="2">
    <source>
        <dbReference type="EMBL" id="MSS59345.1"/>
    </source>
</evidence>
<reference evidence="2 3" key="1">
    <citation type="submission" date="2019-08" db="EMBL/GenBank/DDBJ databases">
        <title>In-depth cultivation of the pig gut microbiome towards novel bacterial diversity and tailored functional studies.</title>
        <authorList>
            <person name="Wylensek D."/>
            <person name="Hitch T.C.A."/>
            <person name="Clavel T."/>
        </authorList>
    </citation>
    <scope>NUCLEOTIDE SEQUENCE [LARGE SCALE GENOMIC DNA]</scope>
    <source>
        <strain evidence="2 3">Oil+RF-744-GAM-WT-6</strain>
    </source>
</reference>
<dbReference type="PANTHER" id="PTHR42850:SF11">
    <property type="entry name" value="BIS(5'-NUCLEOSYL)-TETRAPHOSPHATASE [SYMMETRICAL]"/>
    <property type="match status" value="1"/>
</dbReference>
<dbReference type="GO" id="GO:0005737">
    <property type="term" value="C:cytoplasm"/>
    <property type="evidence" value="ECO:0007669"/>
    <property type="project" value="TreeGrafter"/>
</dbReference>
<dbReference type="Pfam" id="PF00149">
    <property type="entry name" value="Metallophos"/>
    <property type="match status" value="1"/>
</dbReference>
<dbReference type="InterPro" id="IPR004843">
    <property type="entry name" value="Calcineurin-like_PHP"/>
</dbReference>
<evidence type="ECO:0000259" key="1">
    <source>
        <dbReference type="Pfam" id="PF00149"/>
    </source>
</evidence>
<comment type="caution">
    <text evidence="2">The sequence shown here is derived from an EMBL/GenBank/DDBJ whole genome shotgun (WGS) entry which is preliminary data.</text>
</comment>
<dbReference type="Proteomes" id="UP000461880">
    <property type="component" value="Unassembled WGS sequence"/>
</dbReference>
<accession>A0A7X2TGL3</accession>
<organism evidence="2 3">
    <name type="scientific">Stecheria intestinalis</name>
    <dbReference type="NCBI Taxonomy" id="2606630"/>
    <lineage>
        <taxon>Bacteria</taxon>
        <taxon>Bacillati</taxon>
        <taxon>Bacillota</taxon>
        <taxon>Erysipelotrichia</taxon>
        <taxon>Erysipelotrichales</taxon>
        <taxon>Erysipelotrichaceae</taxon>
        <taxon>Stecheria</taxon>
    </lineage>
</organism>
<dbReference type="GO" id="GO:0110154">
    <property type="term" value="P:RNA decapping"/>
    <property type="evidence" value="ECO:0007669"/>
    <property type="project" value="TreeGrafter"/>
</dbReference>
<dbReference type="InterPro" id="IPR050126">
    <property type="entry name" value="Ap4A_hydrolase"/>
</dbReference>
<dbReference type="SUPFAM" id="SSF56300">
    <property type="entry name" value="Metallo-dependent phosphatases"/>
    <property type="match status" value="1"/>
</dbReference>
<dbReference type="EMBL" id="VUMN01000029">
    <property type="protein sequence ID" value="MSS59345.1"/>
    <property type="molecule type" value="Genomic_DNA"/>
</dbReference>
<dbReference type="GO" id="GO:0016791">
    <property type="term" value="F:phosphatase activity"/>
    <property type="evidence" value="ECO:0007669"/>
    <property type="project" value="TreeGrafter"/>
</dbReference>
<name>A0A7X2TGL3_9FIRM</name>
<dbReference type="InterPro" id="IPR029052">
    <property type="entry name" value="Metallo-depent_PP-like"/>
</dbReference>
<protein>
    <submittedName>
        <fullName evidence="2">Fructose-bisphosphatase class III</fullName>
    </submittedName>
</protein>
<evidence type="ECO:0000313" key="3">
    <source>
        <dbReference type="Proteomes" id="UP000461880"/>
    </source>
</evidence>
<keyword evidence="3" id="KW-1185">Reference proteome</keyword>
<dbReference type="Gene3D" id="3.60.21.10">
    <property type="match status" value="1"/>
</dbReference>
<proteinExistence type="predicted"/>
<dbReference type="AlphaFoldDB" id="A0A7X2TGL3"/>
<dbReference type="PANTHER" id="PTHR42850">
    <property type="entry name" value="METALLOPHOSPHOESTERASE"/>
    <property type="match status" value="1"/>
</dbReference>
<dbReference type="GO" id="GO:0008803">
    <property type="term" value="F:bis(5'-nucleosyl)-tetraphosphatase (symmetrical) activity"/>
    <property type="evidence" value="ECO:0007669"/>
    <property type="project" value="TreeGrafter"/>
</dbReference>
<feature type="domain" description="Calcineurin-like phosphoesterase" evidence="1">
    <location>
        <begin position="6"/>
        <end position="195"/>
    </location>
</feature>
<sequence>MCDMATYVISDLHGSKTEFDHMLKVIDFHAEYDEMWIVGDVCDRGRDSIPLLLEIMHCPSMHLIFGNHDVWLARYIPELIRGKSDEGTLYMPTMSDDFVTWLSYNGGLTTADQFMDLDYPTCYDIQNYLQEHKLYQFLEVGGTKYLLVHSGLGSWCRAGVNPAEVPEFELIWPHIGLEDNPYDDVTMIVGHMPTFLYGKEYDGKIIHGKKKSILHIDCGCVYGRRLGCVRLEDQKEFYVPSTYPYLKVRT</sequence>
<gene>
    <name evidence="2" type="ORF">FYJ51_10620</name>
</gene>